<comment type="cofactor">
    <cofactor evidence="1">
        <name>Mg(2+)</name>
        <dbReference type="ChEBI" id="CHEBI:18420"/>
    </cofactor>
</comment>
<dbReference type="FunFam" id="1.10.150.80:FF:000002">
    <property type="entry name" value="ATP-dependent DNA helicase RecQ"/>
    <property type="match status" value="1"/>
</dbReference>
<dbReference type="Gene3D" id="1.10.10.10">
    <property type="entry name" value="Winged helix-like DNA-binding domain superfamily/Winged helix DNA-binding domain"/>
    <property type="match status" value="1"/>
</dbReference>
<dbReference type="GO" id="GO:0043590">
    <property type="term" value="C:bacterial nucleoid"/>
    <property type="evidence" value="ECO:0007669"/>
    <property type="project" value="TreeGrafter"/>
</dbReference>
<dbReference type="NCBIfam" id="TIGR00614">
    <property type="entry name" value="recQ_fam"/>
    <property type="match status" value="1"/>
</dbReference>
<evidence type="ECO:0000256" key="4">
    <source>
        <dbReference type="ARBA" id="ARBA00022723"/>
    </source>
</evidence>
<keyword evidence="13" id="KW-0234">DNA repair</keyword>
<dbReference type="SMART" id="SM00956">
    <property type="entry name" value="RQC"/>
    <property type="match status" value="1"/>
</dbReference>
<dbReference type="Pfam" id="PF00270">
    <property type="entry name" value="DEAD"/>
    <property type="match status" value="1"/>
</dbReference>
<dbReference type="SMART" id="SM00487">
    <property type="entry name" value="DEXDc"/>
    <property type="match status" value="1"/>
</dbReference>
<dbReference type="PROSITE" id="PS51194">
    <property type="entry name" value="HELICASE_CTER"/>
    <property type="match status" value="1"/>
</dbReference>
<dbReference type="Gene3D" id="3.40.50.300">
    <property type="entry name" value="P-loop containing nucleotide triphosphate hydrolases"/>
    <property type="match status" value="2"/>
</dbReference>
<dbReference type="Pfam" id="PF00271">
    <property type="entry name" value="Helicase_C"/>
    <property type="match status" value="1"/>
</dbReference>
<keyword evidence="4" id="KW-0479">Metal-binding</keyword>
<dbReference type="Pfam" id="PF00570">
    <property type="entry name" value="HRDC"/>
    <property type="match status" value="1"/>
</dbReference>
<comment type="catalytic activity">
    <reaction evidence="15">
        <text>Couples ATP hydrolysis with the unwinding of duplex DNA by translocating in the 3'-5' direction.</text>
        <dbReference type="EC" id="5.6.2.4"/>
    </reaction>
</comment>
<dbReference type="GO" id="GO:0003677">
    <property type="term" value="F:DNA binding"/>
    <property type="evidence" value="ECO:0007669"/>
    <property type="project" value="UniProtKB-KW"/>
</dbReference>
<evidence type="ECO:0000259" key="19">
    <source>
        <dbReference type="PROSITE" id="PS51194"/>
    </source>
</evidence>
<reference evidence="20 21" key="1">
    <citation type="submission" date="2018-11" db="EMBL/GenBank/DDBJ databases">
        <title>Genome sequencing and assembly of Clostridium tagluense strain A121.</title>
        <authorList>
            <person name="Murakami T."/>
            <person name="Segawa T."/>
            <person name="Shcherbakova V.A."/>
            <person name="Mori H."/>
            <person name="Yoshimura Y."/>
        </authorList>
    </citation>
    <scope>NUCLEOTIDE SEQUENCE [LARGE SCALE GENOMIC DNA]</scope>
    <source>
        <strain evidence="20 21">A121</strain>
    </source>
</reference>
<dbReference type="GO" id="GO:0009432">
    <property type="term" value="P:SOS response"/>
    <property type="evidence" value="ECO:0007669"/>
    <property type="project" value="UniProtKB-UniRule"/>
</dbReference>
<feature type="domain" description="Helicase ATP-binding" evidence="18">
    <location>
        <begin position="26"/>
        <end position="195"/>
    </location>
</feature>
<dbReference type="RefSeq" id="WP_125004381.1">
    <property type="nucleotide sequence ID" value="NZ_BHYK01000025.1"/>
</dbReference>
<evidence type="ECO:0000256" key="15">
    <source>
        <dbReference type="ARBA" id="ARBA00034617"/>
    </source>
</evidence>
<dbReference type="InterPro" id="IPR029491">
    <property type="entry name" value="Helicase_HTH"/>
</dbReference>
<evidence type="ECO:0000313" key="20">
    <source>
        <dbReference type="EMBL" id="GCD12037.1"/>
    </source>
</evidence>
<evidence type="ECO:0000256" key="13">
    <source>
        <dbReference type="ARBA" id="ARBA00023204"/>
    </source>
</evidence>
<comment type="cofactor">
    <cofactor evidence="2">
        <name>Zn(2+)</name>
        <dbReference type="ChEBI" id="CHEBI:29105"/>
    </cofactor>
</comment>
<dbReference type="SUPFAM" id="SSF46785">
    <property type="entry name" value="Winged helix' DNA-binding domain"/>
    <property type="match status" value="1"/>
</dbReference>
<dbReference type="GO" id="GO:0006310">
    <property type="term" value="P:DNA recombination"/>
    <property type="evidence" value="ECO:0007669"/>
    <property type="project" value="UniProtKB-UniRule"/>
</dbReference>
<dbReference type="GO" id="GO:0043138">
    <property type="term" value="F:3'-5' DNA helicase activity"/>
    <property type="evidence" value="ECO:0007669"/>
    <property type="project" value="UniProtKB-EC"/>
</dbReference>
<dbReference type="InterPro" id="IPR002121">
    <property type="entry name" value="HRDC_dom"/>
</dbReference>
<dbReference type="Proteomes" id="UP000287872">
    <property type="component" value="Unassembled WGS sequence"/>
</dbReference>
<dbReference type="CDD" id="cd17920">
    <property type="entry name" value="DEXHc_RecQ"/>
    <property type="match status" value="1"/>
</dbReference>
<dbReference type="GO" id="GO:0030894">
    <property type="term" value="C:replisome"/>
    <property type="evidence" value="ECO:0007669"/>
    <property type="project" value="TreeGrafter"/>
</dbReference>
<dbReference type="GO" id="GO:0005524">
    <property type="term" value="F:ATP binding"/>
    <property type="evidence" value="ECO:0007669"/>
    <property type="project" value="UniProtKB-KW"/>
</dbReference>
<dbReference type="GO" id="GO:0009378">
    <property type="term" value="F:four-way junction helicase activity"/>
    <property type="evidence" value="ECO:0007669"/>
    <property type="project" value="TreeGrafter"/>
</dbReference>
<comment type="similarity">
    <text evidence="3">Belongs to the helicase family. RecQ subfamily.</text>
</comment>
<dbReference type="InterPro" id="IPR004589">
    <property type="entry name" value="DNA_helicase_ATP-dep_RecQ"/>
</dbReference>
<evidence type="ECO:0000256" key="3">
    <source>
        <dbReference type="ARBA" id="ARBA00005446"/>
    </source>
</evidence>
<dbReference type="EMBL" id="BHYK01000025">
    <property type="protein sequence ID" value="GCD12037.1"/>
    <property type="molecule type" value="Genomic_DNA"/>
</dbReference>
<dbReference type="InterPro" id="IPR027417">
    <property type="entry name" value="P-loop_NTPase"/>
</dbReference>
<evidence type="ECO:0000256" key="12">
    <source>
        <dbReference type="ARBA" id="ARBA00023172"/>
    </source>
</evidence>
<keyword evidence="6" id="KW-0227">DNA damage</keyword>
<evidence type="ECO:0000256" key="6">
    <source>
        <dbReference type="ARBA" id="ARBA00022763"/>
    </source>
</evidence>
<dbReference type="InterPro" id="IPR018982">
    <property type="entry name" value="RQC_domain"/>
</dbReference>
<dbReference type="Pfam" id="PF09382">
    <property type="entry name" value="RQC"/>
    <property type="match status" value="1"/>
</dbReference>
<dbReference type="SUPFAM" id="SSF52540">
    <property type="entry name" value="P-loop containing nucleoside triphosphate hydrolases"/>
    <property type="match status" value="1"/>
</dbReference>
<dbReference type="InterPro" id="IPR014001">
    <property type="entry name" value="Helicase_ATP-bd"/>
</dbReference>
<dbReference type="InterPro" id="IPR006293">
    <property type="entry name" value="DNA_helicase_ATP-dep_RecQ_bac"/>
</dbReference>
<evidence type="ECO:0000256" key="5">
    <source>
        <dbReference type="ARBA" id="ARBA00022741"/>
    </source>
</evidence>
<evidence type="ECO:0000256" key="8">
    <source>
        <dbReference type="ARBA" id="ARBA00022806"/>
    </source>
</evidence>
<dbReference type="PANTHER" id="PTHR13710:SF105">
    <property type="entry name" value="ATP-DEPENDENT DNA HELICASE Q1"/>
    <property type="match status" value="1"/>
</dbReference>
<keyword evidence="9" id="KW-0862">Zinc</keyword>
<dbReference type="EC" id="5.6.2.4" evidence="16"/>
<evidence type="ECO:0000259" key="18">
    <source>
        <dbReference type="PROSITE" id="PS51192"/>
    </source>
</evidence>
<dbReference type="PANTHER" id="PTHR13710">
    <property type="entry name" value="DNA HELICASE RECQ FAMILY MEMBER"/>
    <property type="match status" value="1"/>
</dbReference>
<dbReference type="AlphaFoldDB" id="A0A401UR91"/>
<keyword evidence="10" id="KW-0067">ATP-binding</keyword>
<evidence type="ECO:0000256" key="11">
    <source>
        <dbReference type="ARBA" id="ARBA00023125"/>
    </source>
</evidence>
<dbReference type="InterPro" id="IPR036388">
    <property type="entry name" value="WH-like_DNA-bd_sf"/>
</dbReference>
<dbReference type="SUPFAM" id="SSF47819">
    <property type="entry name" value="HRDC-like"/>
    <property type="match status" value="1"/>
</dbReference>
<proteinExistence type="inferred from homology"/>
<dbReference type="PROSITE" id="PS50967">
    <property type="entry name" value="HRDC"/>
    <property type="match status" value="1"/>
</dbReference>
<dbReference type="Gene3D" id="1.10.150.80">
    <property type="entry name" value="HRDC domain"/>
    <property type="match status" value="1"/>
</dbReference>
<sequence>MLRKAQEKLKKYYGYDSFRKGQESVIESIINGKDTFAVMPTGAGKSVCYQIPALLLPGVTLVISPLISLMKDQVDTLNSVGIPATYINSSLSINEVNERIDKTSKGEVKLLYVAPERLESEFFCNMLNRLTISLLAVDEAHCVSQWGHDFRPSYSAISSLIRKLHVRPIIAAFTATATQAVRLDVIKLLELREPDIYVTGFNRENLSFTVIRGENKRDFVLKYIEDNKDKVGIIYTATRKETDNLYELLNKKGYNVGKYHAGLADSQRKENQEKFLYDDINIIIATNAFGMGIDKSNVRYVIHYNLTKSMEAYYQEAGRGGRDGEPSECILLFSAADVLLQKFFIEQSTVSPERKISEYKKLQAMVDYAHTTRCLRQFILEYFGEENTRDKCDNCSTCNDESELVDITIEAQKIFSCILRMKERFGTTLIAEVLRGSKNKKVLDLGFEKLSTYGIIKQYTVKEIRDLINVLTAEDYLSLADGQFPVVRLKEKAVAVLKNQEKVYQKVEKRKAKAASGNGLFEILRSLRKEISEREKVPPYIVFADSALREMSEYFPVNKSELLSIKGVGESKLNKYGEEFIQVIKKYMNENNIEIKEKILYNEEVDITALNEAAVEQKGENEDKLPSYVITYNMYKEGMRIEDIISERQLKSLTVQDHILKCAYEGFEVNLDDFIPKNHEALIIEVIEKIGASKLKPIKDALPKEVDYLAIKATIFKHANNKIS</sequence>
<feature type="domain" description="HRDC" evidence="17">
    <location>
        <begin position="514"/>
        <end position="594"/>
    </location>
</feature>
<dbReference type="GO" id="GO:0005737">
    <property type="term" value="C:cytoplasm"/>
    <property type="evidence" value="ECO:0007669"/>
    <property type="project" value="TreeGrafter"/>
</dbReference>
<dbReference type="CDD" id="cd18794">
    <property type="entry name" value="SF2_C_RecQ"/>
    <property type="match status" value="1"/>
</dbReference>
<keyword evidence="21" id="KW-1185">Reference proteome</keyword>
<dbReference type="InterPro" id="IPR010997">
    <property type="entry name" value="HRDC-like_sf"/>
</dbReference>
<evidence type="ECO:0000256" key="16">
    <source>
        <dbReference type="NCBIfam" id="TIGR01389"/>
    </source>
</evidence>
<dbReference type="FunFam" id="3.40.50.300:FF:000296">
    <property type="entry name" value="ATP-dependent DNA helicase RecQ"/>
    <property type="match status" value="1"/>
</dbReference>
<evidence type="ECO:0000256" key="1">
    <source>
        <dbReference type="ARBA" id="ARBA00001946"/>
    </source>
</evidence>
<dbReference type="GO" id="GO:0016787">
    <property type="term" value="F:hydrolase activity"/>
    <property type="evidence" value="ECO:0007669"/>
    <property type="project" value="UniProtKB-KW"/>
</dbReference>
<feature type="domain" description="Helicase C-terminal" evidence="19">
    <location>
        <begin position="215"/>
        <end position="363"/>
    </location>
</feature>
<name>A0A401UR91_9CLOT</name>
<keyword evidence="5" id="KW-0547">Nucleotide-binding</keyword>
<evidence type="ECO:0000256" key="14">
    <source>
        <dbReference type="ARBA" id="ARBA00023235"/>
    </source>
</evidence>
<keyword evidence="11" id="KW-0238">DNA-binding</keyword>
<dbReference type="GO" id="GO:0006281">
    <property type="term" value="P:DNA repair"/>
    <property type="evidence" value="ECO:0007669"/>
    <property type="project" value="UniProtKB-KW"/>
</dbReference>
<dbReference type="NCBIfam" id="TIGR01389">
    <property type="entry name" value="recQ"/>
    <property type="match status" value="1"/>
</dbReference>
<keyword evidence="8 20" id="KW-0347">Helicase</keyword>
<dbReference type="OrthoDB" id="9763310at2"/>
<gene>
    <name evidence="20" type="primary">recQ</name>
    <name evidence="20" type="ORF">Ctaglu_36600</name>
</gene>
<evidence type="ECO:0000256" key="9">
    <source>
        <dbReference type="ARBA" id="ARBA00022833"/>
    </source>
</evidence>
<evidence type="ECO:0000256" key="2">
    <source>
        <dbReference type="ARBA" id="ARBA00001947"/>
    </source>
</evidence>
<keyword evidence="7" id="KW-0378">Hydrolase</keyword>
<keyword evidence="14" id="KW-0413">Isomerase</keyword>
<dbReference type="Pfam" id="PF16124">
    <property type="entry name" value="RecQ_Zn_bind"/>
    <property type="match status" value="1"/>
</dbReference>
<dbReference type="InterPro" id="IPR011545">
    <property type="entry name" value="DEAD/DEAH_box_helicase_dom"/>
</dbReference>
<dbReference type="InterPro" id="IPR036390">
    <property type="entry name" value="WH_DNA-bd_sf"/>
</dbReference>
<dbReference type="SMART" id="SM00490">
    <property type="entry name" value="HELICc"/>
    <property type="match status" value="1"/>
</dbReference>
<accession>A0A401UR91</accession>
<dbReference type="InterPro" id="IPR044876">
    <property type="entry name" value="HRDC_dom_sf"/>
</dbReference>
<dbReference type="Pfam" id="PF14493">
    <property type="entry name" value="HTH_40"/>
    <property type="match status" value="1"/>
</dbReference>
<organism evidence="20 21">
    <name type="scientific">Clostridium tagluense</name>
    <dbReference type="NCBI Taxonomy" id="360422"/>
    <lineage>
        <taxon>Bacteria</taxon>
        <taxon>Bacillati</taxon>
        <taxon>Bacillota</taxon>
        <taxon>Clostridia</taxon>
        <taxon>Eubacteriales</taxon>
        <taxon>Clostridiaceae</taxon>
        <taxon>Clostridium</taxon>
    </lineage>
</organism>
<evidence type="ECO:0000313" key="21">
    <source>
        <dbReference type="Proteomes" id="UP000287872"/>
    </source>
</evidence>
<dbReference type="PROSITE" id="PS51192">
    <property type="entry name" value="HELICASE_ATP_BIND_1"/>
    <property type="match status" value="1"/>
</dbReference>
<evidence type="ECO:0000256" key="7">
    <source>
        <dbReference type="ARBA" id="ARBA00022801"/>
    </source>
</evidence>
<evidence type="ECO:0000256" key="10">
    <source>
        <dbReference type="ARBA" id="ARBA00022840"/>
    </source>
</evidence>
<dbReference type="GO" id="GO:0046872">
    <property type="term" value="F:metal ion binding"/>
    <property type="evidence" value="ECO:0007669"/>
    <property type="project" value="UniProtKB-KW"/>
</dbReference>
<keyword evidence="12" id="KW-0233">DNA recombination</keyword>
<protein>
    <recommendedName>
        <fullName evidence="16">DNA helicase RecQ</fullName>
        <ecNumber evidence="16">5.6.2.4</ecNumber>
    </recommendedName>
</protein>
<dbReference type="InterPro" id="IPR032284">
    <property type="entry name" value="RecQ_Zn-bd"/>
</dbReference>
<dbReference type="SMART" id="SM00341">
    <property type="entry name" value="HRDC"/>
    <property type="match status" value="1"/>
</dbReference>
<evidence type="ECO:0000259" key="17">
    <source>
        <dbReference type="PROSITE" id="PS50967"/>
    </source>
</evidence>
<comment type="caution">
    <text evidence="20">The sequence shown here is derived from an EMBL/GenBank/DDBJ whole genome shotgun (WGS) entry which is preliminary data.</text>
</comment>
<dbReference type="GO" id="GO:0006260">
    <property type="term" value="P:DNA replication"/>
    <property type="evidence" value="ECO:0007669"/>
    <property type="project" value="InterPro"/>
</dbReference>
<dbReference type="InterPro" id="IPR001650">
    <property type="entry name" value="Helicase_C-like"/>
</dbReference>